<evidence type="ECO:0000313" key="3">
    <source>
        <dbReference type="Proteomes" id="UP000787635"/>
    </source>
</evidence>
<feature type="transmembrane region" description="Helical" evidence="1">
    <location>
        <begin position="6"/>
        <end position="29"/>
    </location>
</feature>
<keyword evidence="3" id="KW-1185">Reference proteome</keyword>
<gene>
    <name evidence="2" type="ORF">HEQ75_26250</name>
</gene>
<name>A0ABX1EC42_9PROT</name>
<keyword evidence="1" id="KW-0472">Membrane</keyword>
<feature type="transmembrane region" description="Helical" evidence="1">
    <location>
        <begin position="36"/>
        <end position="56"/>
    </location>
</feature>
<keyword evidence="1" id="KW-1133">Transmembrane helix</keyword>
<dbReference type="EMBL" id="JAAVNE010000081">
    <property type="protein sequence ID" value="NKC34380.1"/>
    <property type="molecule type" value="Genomic_DNA"/>
</dbReference>
<sequence>MTAFLWQVLSVMIFPPVLFLSLICALLSITGPLSPLPWGLLAAAGASGLLLLHDWLGTHSQYLPGSRVRWRLPFSFWEELPVWALAGAVSALLFFLAFRGLLWAWRRLPEPPAPPA</sequence>
<feature type="transmembrane region" description="Helical" evidence="1">
    <location>
        <begin position="80"/>
        <end position="98"/>
    </location>
</feature>
<protein>
    <submittedName>
        <fullName evidence="2">Uncharacterized protein</fullName>
    </submittedName>
</protein>
<dbReference type="Proteomes" id="UP000787635">
    <property type="component" value="Unassembled WGS sequence"/>
</dbReference>
<accession>A0ABX1EC42</accession>
<proteinExistence type="predicted"/>
<reference evidence="2 3" key="1">
    <citation type="submission" date="2020-03" db="EMBL/GenBank/DDBJ databases">
        <title>Roseomonas selenitidurans sp. nov. isolated from urban soil.</title>
        <authorList>
            <person name="Liu H."/>
        </authorList>
    </citation>
    <scope>NUCLEOTIDE SEQUENCE [LARGE SCALE GENOMIC DNA]</scope>
    <source>
        <strain evidence="2 3">BU-1</strain>
    </source>
</reference>
<evidence type="ECO:0000256" key="1">
    <source>
        <dbReference type="SAM" id="Phobius"/>
    </source>
</evidence>
<evidence type="ECO:0000313" key="2">
    <source>
        <dbReference type="EMBL" id="NKC34380.1"/>
    </source>
</evidence>
<comment type="caution">
    <text evidence="2">The sequence shown here is derived from an EMBL/GenBank/DDBJ whole genome shotgun (WGS) entry which is preliminary data.</text>
</comment>
<organism evidence="2 3">
    <name type="scientific">Falsiroseomonas selenitidurans</name>
    <dbReference type="NCBI Taxonomy" id="2716335"/>
    <lineage>
        <taxon>Bacteria</taxon>
        <taxon>Pseudomonadati</taxon>
        <taxon>Pseudomonadota</taxon>
        <taxon>Alphaproteobacteria</taxon>
        <taxon>Acetobacterales</taxon>
        <taxon>Roseomonadaceae</taxon>
        <taxon>Falsiroseomonas</taxon>
    </lineage>
</organism>
<dbReference type="RefSeq" id="WP_168035089.1">
    <property type="nucleotide sequence ID" value="NZ_JAAVNE010000081.1"/>
</dbReference>
<keyword evidence="1" id="KW-0812">Transmembrane</keyword>